<evidence type="ECO:0000313" key="2">
    <source>
        <dbReference type="Proteomes" id="UP000645828"/>
    </source>
</evidence>
<sequence>MGLEAVHAQTPKVSELTGCKEQKETNEAIMKAFDHKNLDGPYFADENLQKFLPLGILHKVKVYETDNNIVIYTEKNTF</sequence>
<evidence type="ECO:0000313" key="1">
    <source>
        <dbReference type="EMBL" id="CAD7690779.1"/>
    </source>
</evidence>
<protein>
    <submittedName>
        <fullName evidence="1">(raccoon dog) hypothetical protein</fullName>
    </submittedName>
</protein>
<accession>A0A811ZPW3</accession>
<dbReference type="AlphaFoldDB" id="A0A811ZPW3"/>
<name>A0A811ZPW3_NYCPR</name>
<proteinExistence type="predicted"/>
<dbReference type="Proteomes" id="UP000645828">
    <property type="component" value="Unassembled WGS sequence"/>
</dbReference>
<reference evidence="1" key="1">
    <citation type="submission" date="2020-12" db="EMBL/GenBank/DDBJ databases">
        <authorList>
            <consortium name="Molecular Ecology Group"/>
        </authorList>
    </citation>
    <scope>NUCLEOTIDE SEQUENCE</scope>
    <source>
        <strain evidence="1">TBG_1078</strain>
    </source>
</reference>
<gene>
    <name evidence="1" type="ORF">NYPRO_LOCUS23573</name>
</gene>
<comment type="caution">
    <text evidence="1">The sequence shown here is derived from an EMBL/GenBank/DDBJ whole genome shotgun (WGS) entry which is preliminary data.</text>
</comment>
<dbReference type="InterPro" id="IPR038418">
    <property type="entry name" value="6-PTP_synth/QueD_sf"/>
</dbReference>
<organism evidence="1 2">
    <name type="scientific">Nyctereutes procyonoides</name>
    <name type="common">Raccoon dog</name>
    <name type="synonym">Canis procyonoides</name>
    <dbReference type="NCBI Taxonomy" id="34880"/>
    <lineage>
        <taxon>Eukaryota</taxon>
        <taxon>Metazoa</taxon>
        <taxon>Chordata</taxon>
        <taxon>Craniata</taxon>
        <taxon>Vertebrata</taxon>
        <taxon>Euteleostomi</taxon>
        <taxon>Mammalia</taxon>
        <taxon>Eutheria</taxon>
        <taxon>Laurasiatheria</taxon>
        <taxon>Carnivora</taxon>
        <taxon>Caniformia</taxon>
        <taxon>Canidae</taxon>
        <taxon>Nyctereutes</taxon>
    </lineage>
</organism>
<keyword evidence="2" id="KW-1185">Reference proteome</keyword>
<dbReference type="Gene3D" id="3.30.479.10">
    <property type="entry name" value="6-pyruvoyl tetrahydropterin synthase/QueD"/>
    <property type="match status" value="1"/>
</dbReference>
<dbReference type="SUPFAM" id="SSF55620">
    <property type="entry name" value="Tetrahydrobiopterin biosynthesis enzymes-like"/>
    <property type="match status" value="1"/>
</dbReference>
<dbReference type="EMBL" id="CAJHUB010000771">
    <property type="protein sequence ID" value="CAD7690779.1"/>
    <property type="molecule type" value="Genomic_DNA"/>
</dbReference>